<organism evidence="1 2">
    <name type="scientific">Lepraria finkii</name>
    <dbReference type="NCBI Taxonomy" id="1340010"/>
    <lineage>
        <taxon>Eukaryota</taxon>
        <taxon>Fungi</taxon>
        <taxon>Dikarya</taxon>
        <taxon>Ascomycota</taxon>
        <taxon>Pezizomycotina</taxon>
        <taxon>Lecanoromycetes</taxon>
        <taxon>OSLEUM clade</taxon>
        <taxon>Lecanoromycetidae</taxon>
        <taxon>Lecanorales</taxon>
        <taxon>Lecanorineae</taxon>
        <taxon>Stereocaulaceae</taxon>
        <taxon>Lepraria</taxon>
    </lineage>
</organism>
<protein>
    <submittedName>
        <fullName evidence="1">Uncharacterized protein</fullName>
    </submittedName>
</protein>
<evidence type="ECO:0000313" key="2">
    <source>
        <dbReference type="Proteomes" id="UP001590951"/>
    </source>
</evidence>
<reference evidence="1 2" key="1">
    <citation type="submission" date="2024-09" db="EMBL/GenBank/DDBJ databases">
        <title>Rethinking Asexuality: The Enigmatic Case of Functional Sexual Genes in Lepraria (Stereocaulaceae).</title>
        <authorList>
            <person name="Doellman M."/>
            <person name="Sun Y."/>
            <person name="Barcenas-Pena A."/>
            <person name="Lumbsch H.T."/>
            <person name="Grewe F."/>
        </authorList>
    </citation>
    <scope>NUCLEOTIDE SEQUENCE [LARGE SCALE GENOMIC DNA]</scope>
    <source>
        <strain evidence="1 2">Grewe 0041</strain>
    </source>
</reference>
<keyword evidence="2" id="KW-1185">Reference proteome</keyword>
<gene>
    <name evidence="1" type="ORF">ABVK25_011688</name>
</gene>
<comment type="caution">
    <text evidence="1">The sequence shown here is derived from an EMBL/GenBank/DDBJ whole genome shotgun (WGS) entry which is preliminary data.</text>
</comment>
<proteinExistence type="predicted"/>
<name>A0ABR4ALM3_9LECA</name>
<sequence length="120" mass="13396">MHKRREEVDLVFEFNGMCPEIGLIKALLKYTEGGAGSLGPPRSVNYEGSGLLSLAIRTSDEEFIDAVLMYDNEADRRDKLLDDDGIPSRSDLLPIEAKTGLEWLCFGEVLDTDVIDYQDP</sequence>
<dbReference type="EMBL" id="JBHFEH010000110">
    <property type="protein sequence ID" value="KAL2046649.1"/>
    <property type="molecule type" value="Genomic_DNA"/>
</dbReference>
<evidence type="ECO:0000313" key="1">
    <source>
        <dbReference type="EMBL" id="KAL2046649.1"/>
    </source>
</evidence>
<dbReference type="Proteomes" id="UP001590951">
    <property type="component" value="Unassembled WGS sequence"/>
</dbReference>
<accession>A0ABR4ALM3</accession>